<dbReference type="Proteomes" id="UP000499080">
    <property type="component" value="Unassembled WGS sequence"/>
</dbReference>
<accession>A0A4Y2KX83</accession>
<evidence type="ECO:0000313" key="1">
    <source>
        <dbReference type="EMBL" id="GBN05986.1"/>
    </source>
</evidence>
<dbReference type="EMBL" id="BGPR01005020">
    <property type="protein sequence ID" value="GBN05986.1"/>
    <property type="molecule type" value="Genomic_DNA"/>
</dbReference>
<reference evidence="1 2" key="1">
    <citation type="journal article" date="2019" name="Sci. Rep.">
        <title>Orb-weaving spider Araneus ventricosus genome elucidates the spidroin gene catalogue.</title>
        <authorList>
            <person name="Kono N."/>
            <person name="Nakamura H."/>
            <person name="Ohtoshi R."/>
            <person name="Moran D.A.P."/>
            <person name="Shinohara A."/>
            <person name="Yoshida Y."/>
            <person name="Fujiwara M."/>
            <person name="Mori M."/>
            <person name="Tomita M."/>
            <person name="Arakawa K."/>
        </authorList>
    </citation>
    <scope>NUCLEOTIDE SEQUENCE [LARGE SCALE GENOMIC DNA]</scope>
</reference>
<comment type="caution">
    <text evidence="1">The sequence shown here is derived from an EMBL/GenBank/DDBJ whole genome shotgun (WGS) entry which is preliminary data.</text>
</comment>
<gene>
    <name evidence="1" type="ORF">AVEN_248249_1</name>
</gene>
<protein>
    <submittedName>
        <fullName evidence="1">Uncharacterized protein</fullName>
    </submittedName>
</protein>
<evidence type="ECO:0000313" key="2">
    <source>
        <dbReference type="Proteomes" id="UP000499080"/>
    </source>
</evidence>
<organism evidence="1 2">
    <name type="scientific">Araneus ventricosus</name>
    <name type="common">Orbweaver spider</name>
    <name type="synonym">Epeira ventricosa</name>
    <dbReference type="NCBI Taxonomy" id="182803"/>
    <lineage>
        <taxon>Eukaryota</taxon>
        <taxon>Metazoa</taxon>
        <taxon>Ecdysozoa</taxon>
        <taxon>Arthropoda</taxon>
        <taxon>Chelicerata</taxon>
        <taxon>Arachnida</taxon>
        <taxon>Araneae</taxon>
        <taxon>Araneomorphae</taxon>
        <taxon>Entelegynae</taxon>
        <taxon>Araneoidea</taxon>
        <taxon>Araneidae</taxon>
        <taxon>Araneus</taxon>
    </lineage>
</organism>
<sequence length="117" mass="13220">MHIDLMLWMAGDMWYGQKNHIRILMMQVLASHGVLKKSNIKLCLAQLVAASLMFCICTSATAIGSSAQIKLQKKCVGCIPKLDNHVIFYVKLLRGLSYQWISLPRRQSYRSSLAMCS</sequence>
<dbReference type="AlphaFoldDB" id="A0A4Y2KX83"/>
<proteinExistence type="predicted"/>
<name>A0A4Y2KX83_ARAVE</name>
<keyword evidence="2" id="KW-1185">Reference proteome</keyword>